<name>A0A5N6L1N2_9ROSI</name>
<feature type="region of interest" description="Disordered" evidence="8">
    <location>
        <begin position="46"/>
        <end position="73"/>
    </location>
</feature>
<evidence type="ECO:0000256" key="8">
    <source>
        <dbReference type="SAM" id="MobiDB-lite"/>
    </source>
</evidence>
<evidence type="ECO:0000256" key="3">
    <source>
        <dbReference type="ARBA" id="ARBA00022796"/>
    </source>
</evidence>
<comment type="caution">
    <text evidence="10">The sequence shown here is derived from an EMBL/GenBank/DDBJ whole genome shotgun (WGS) entry which is preliminary data.</text>
</comment>
<evidence type="ECO:0000256" key="7">
    <source>
        <dbReference type="ARBA" id="ARBA00038171"/>
    </source>
</evidence>
<dbReference type="InterPro" id="IPR036163">
    <property type="entry name" value="HMA_dom_sf"/>
</dbReference>
<keyword evidence="5" id="KW-0406">Ion transport</keyword>
<dbReference type="CDD" id="cd00371">
    <property type="entry name" value="HMA"/>
    <property type="match status" value="1"/>
</dbReference>
<feature type="domain" description="HMA" evidence="9">
    <location>
        <begin position="369"/>
        <end position="434"/>
    </location>
</feature>
<evidence type="ECO:0000259" key="9">
    <source>
        <dbReference type="PROSITE" id="PS50846"/>
    </source>
</evidence>
<protein>
    <recommendedName>
        <fullName evidence="9">HMA domain-containing protein</fullName>
    </recommendedName>
</protein>
<dbReference type="InterPro" id="IPR051881">
    <property type="entry name" value="Copper_transport_ATOX1-like"/>
</dbReference>
<dbReference type="Pfam" id="PF00403">
    <property type="entry name" value="HMA"/>
    <property type="match status" value="1"/>
</dbReference>
<dbReference type="GO" id="GO:0005829">
    <property type="term" value="C:cytosol"/>
    <property type="evidence" value="ECO:0007669"/>
    <property type="project" value="TreeGrafter"/>
</dbReference>
<dbReference type="PANTHER" id="PTHR46365:SF1">
    <property type="entry name" value="COPPER TRANSPORT PROTEIN ATOX1"/>
    <property type="match status" value="1"/>
</dbReference>
<organism evidence="10 11">
    <name type="scientific">Carpinus fangiana</name>
    <dbReference type="NCBI Taxonomy" id="176857"/>
    <lineage>
        <taxon>Eukaryota</taxon>
        <taxon>Viridiplantae</taxon>
        <taxon>Streptophyta</taxon>
        <taxon>Embryophyta</taxon>
        <taxon>Tracheophyta</taxon>
        <taxon>Spermatophyta</taxon>
        <taxon>Magnoliopsida</taxon>
        <taxon>eudicotyledons</taxon>
        <taxon>Gunneridae</taxon>
        <taxon>Pentapetalae</taxon>
        <taxon>rosids</taxon>
        <taxon>fabids</taxon>
        <taxon>Fagales</taxon>
        <taxon>Betulaceae</taxon>
        <taxon>Carpinus</taxon>
    </lineage>
</organism>
<accession>A0A5N6L1N2</accession>
<evidence type="ECO:0000256" key="2">
    <source>
        <dbReference type="ARBA" id="ARBA00022723"/>
    </source>
</evidence>
<evidence type="ECO:0000256" key="1">
    <source>
        <dbReference type="ARBA" id="ARBA00022448"/>
    </source>
</evidence>
<evidence type="ECO:0000256" key="5">
    <source>
        <dbReference type="ARBA" id="ARBA00023065"/>
    </source>
</evidence>
<dbReference type="GO" id="GO:0046872">
    <property type="term" value="F:metal ion binding"/>
    <property type="evidence" value="ECO:0007669"/>
    <property type="project" value="UniProtKB-KW"/>
</dbReference>
<feature type="compositionally biased region" description="Basic and acidic residues" evidence="8">
    <location>
        <begin position="57"/>
        <end position="73"/>
    </location>
</feature>
<dbReference type="PANTHER" id="PTHR46365">
    <property type="entry name" value="COPPER TRANSPORT PROTEIN ATOX1"/>
    <property type="match status" value="1"/>
</dbReference>
<keyword evidence="3" id="KW-0187">Copper transport</keyword>
<keyword evidence="6" id="KW-0143">Chaperone</keyword>
<dbReference type="OrthoDB" id="689350at2759"/>
<dbReference type="PROSITE" id="PS50846">
    <property type="entry name" value="HMA_2"/>
    <property type="match status" value="1"/>
</dbReference>
<keyword evidence="11" id="KW-1185">Reference proteome</keyword>
<dbReference type="EMBL" id="VIBQ01000059">
    <property type="protein sequence ID" value="KAB8542105.1"/>
    <property type="molecule type" value="Genomic_DNA"/>
</dbReference>
<comment type="similarity">
    <text evidence="7">Belongs to the ATX1 family.</text>
</comment>
<dbReference type="AlphaFoldDB" id="A0A5N6L1N2"/>
<evidence type="ECO:0000256" key="6">
    <source>
        <dbReference type="ARBA" id="ARBA00023186"/>
    </source>
</evidence>
<sequence length="445" mass="48023">MLAHAQHLALLAPDLAAQLRHAPPDVHHLAVDRRLCADAPGPQVRAVDGAADAGELPEARARDGRNGDRGQDVEDRGCAAAVQVVHAVAERGVDGQGEGGGGGGGGGARGGEEVDVLVDGLVPVLLALVRTRVCFAGGAFVQGEGTLTPEPSSACSCWKKSLVRSKGSSISSLITIFALCRVVLVRSKQHEEAIVQRVTVDSAFGVSQVLLEFIPQLHLGKRENCKMPFLTFDVAEPRNPRTVKNDQHKGWRRVGQSASYVCILTRPTQLERTRLRSQTHGLTRHSGCYRRLQAERDRMSKFPRKGPFPWHPHSTYPPFTVYCITCPTRYPAPVYPANPPQLYLSATLQTKTLSYKSRQTATMADTAADHKYLFNVTMSCGGCSGAVERVLKKLDGVKSFDVSLETQTAQVVAEPSLEYSTVLEKIKKTGKAVTGAQADGQTMAV</sequence>
<proteinExistence type="inferred from homology"/>
<gene>
    <name evidence="10" type="ORF">FH972_025568</name>
</gene>
<evidence type="ECO:0000313" key="10">
    <source>
        <dbReference type="EMBL" id="KAB8542105.1"/>
    </source>
</evidence>
<keyword evidence="1" id="KW-0813">Transport</keyword>
<keyword evidence="2" id="KW-0479">Metal-binding</keyword>
<dbReference type="GO" id="GO:0016531">
    <property type="term" value="F:copper chaperone activity"/>
    <property type="evidence" value="ECO:0007669"/>
    <property type="project" value="TreeGrafter"/>
</dbReference>
<dbReference type="InterPro" id="IPR006121">
    <property type="entry name" value="HMA_dom"/>
</dbReference>
<evidence type="ECO:0000256" key="4">
    <source>
        <dbReference type="ARBA" id="ARBA00023008"/>
    </source>
</evidence>
<dbReference type="Proteomes" id="UP000327013">
    <property type="component" value="Unassembled WGS sequence"/>
</dbReference>
<reference evidence="10 11" key="1">
    <citation type="submission" date="2019-06" db="EMBL/GenBank/DDBJ databases">
        <title>A chromosomal-level reference genome of Carpinus fangiana (Coryloideae, Betulaceae).</title>
        <authorList>
            <person name="Yang X."/>
            <person name="Wang Z."/>
            <person name="Zhang L."/>
            <person name="Hao G."/>
            <person name="Liu J."/>
            <person name="Yang Y."/>
        </authorList>
    </citation>
    <scope>NUCLEOTIDE SEQUENCE [LARGE SCALE GENOMIC DNA]</scope>
    <source>
        <strain evidence="10">Cfa_2016G</strain>
        <tissue evidence="10">Leaf</tissue>
    </source>
</reference>
<dbReference type="GO" id="GO:0006825">
    <property type="term" value="P:copper ion transport"/>
    <property type="evidence" value="ECO:0007669"/>
    <property type="project" value="UniProtKB-KW"/>
</dbReference>
<dbReference type="Gene3D" id="3.30.70.100">
    <property type="match status" value="1"/>
</dbReference>
<dbReference type="FunFam" id="3.30.70.100:FF:000008">
    <property type="entry name" value="Copper transport protein ATOX1"/>
    <property type="match status" value="1"/>
</dbReference>
<evidence type="ECO:0000313" key="11">
    <source>
        <dbReference type="Proteomes" id="UP000327013"/>
    </source>
</evidence>
<keyword evidence="4" id="KW-0186">Copper</keyword>
<dbReference type="SUPFAM" id="SSF55008">
    <property type="entry name" value="HMA, heavy metal-associated domain"/>
    <property type="match status" value="1"/>
</dbReference>